<evidence type="ECO:0000256" key="1">
    <source>
        <dbReference type="SAM" id="MobiDB-lite"/>
    </source>
</evidence>
<reference evidence="2 3" key="1">
    <citation type="submission" date="2019-10" db="EMBL/GenBank/DDBJ databases">
        <title>Taxonomy of Antarctic Massilia spp.: description of Massilia rubra sp. nov., Massilia aquatica sp. nov., Massilia mucilaginosa sp. nov., Massilia frigida sp. nov. isolated from streams, lakes and regoliths.</title>
        <authorList>
            <person name="Holochova P."/>
            <person name="Sedlacek I."/>
            <person name="Kralova S."/>
            <person name="Maslanova I."/>
            <person name="Busse H.-J."/>
            <person name="Stankova E."/>
            <person name="Vrbovska V."/>
            <person name="Kovarovic V."/>
            <person name="Bartak M."/>
            <person name="Svec P."/>
            <person name="Pantucek R."/>
        </authorList>
    </citation>
    <scope>NUCLEOTIDE SEQUENCE [LARGE SCALE GENOMIC DNA]</scope>
    <source>
        <strain evidence="2 3">CCM 8733</strain>
    </source>
</reference>
<name>A0ABX0P478_9BURK</name>
<dbReference type="Proteomes" id="UP000609726">
    <property type="component" value="Unassembled WGS sequence"/>
</dbReference>
<organism evidence="2 3">
    <name type="scientific">Massilia mucilaginosa</name>
    <dbReference type="NCBI Taxonomy" id="2609282"/>
    <lineage>
        <taxon>Bacteria</taxon>
        <taxon>Pseudomonadati</taxon>
        <taxon>Pseudomonadota</taxon>
        <taxon>Betaproteobacteria</taxon>
        <taxon>Burkholderiales</taxon>
        <taxon>Oxalobacteraceae</taxon>
        <taxon>Telluria group</taxon>
        <taxon>Massilia</taxon>
    </lineage>
</organism>
<accession>A0ABX0P478</accession>
<proteinExistence type="predicted"/>
<gene>
    <name evidence="2" type="ORF">F2P45_33615</name>
</gene>
<dbReference type="EMBL" id="WHJH01000111">
    <property type="protein sequence ID" value="NHZ93899.1"/>
    <property type="molecule type" value="Genomic_DNA"/>
</dbReference>
<comment type="caution">
    <text evidence="2">The sequence shown here is derived from an EMBL/GenBank/DDBJ whole genome shotgun (WGS) entry which is preliminary data.</text>
</comment>
<protein>
    <submittedName>
        <fullName evidence="2">Uncharacterized protein</fullName>
    </submittedName>
</protein>
<evidence type="ECO:0000313" key="3">
    <source>
        <dbReference type="Proteomes" id="UP000609726"/>
    </source>
</evidence>
<feature type="region of interest" description="Disordered" evidence="1">
    <location>
        <begin position="80"/>
        <end position="109"/>
    </location>
</feature>
<sequence>MAKGRLRAEMREVAAWVDDLRQTFGEEYIDKIIAAGMRGQPVFSACENGHAIGTPVPTGDKVIKDENGNPYILVKADGTREKYDPVSDTFAPEDSVPPRPKPSRRPRVR</sequence>
<keyword evidence="3" id="KW-1185">Reference proteome</keyword>
<evidence type="ECO:0000313" key="2">
    <source>
        <dbReference type="EMBL" id="NHZ93899.1"/>
    </source>
</evidence>